<keyword evidence="1 2" id="KW-0533">Nickel</keyword>
<evidence type="ECO:0000313" key="3">
    <source>
        <dbReference type="EMBL" id="BDG09672.1"/>
    </source>
</evidence>
<protein>
    <recommendedName>
        <fullName evidence="2">Putative nickel insertion protein</fullName>
    </recommendedName>
</protein>
<name>A0ABN6N8X7_9BACT</name>
<dbReference type="EMBL" id="AP025592">
    <property type="protein sequence ID" value="BDG09672.1"/>
    <property type="molecule type" value="Genomic_DNA"/>
</dbReference>
<dbReference type="Proteomes" id="UP001162734">
    <property type="component" value="Chromosome"/>
</dbReference>
<dbReference type="Pfam" id="PF01969">
    <property type="entry name" value="Ni_insertion"/>
    <property type="match status" value="1"/>
</dbReference>
<gene>
    <name evidence="3" type="ORF">AMPC_27850</name>
</gene>
<evidence type="ECO:0000256" key="2">
    <source>
        <dbReference type="HAMAP-Rule" id="MF_01074"/>
    </source>
</evidence>
<dbReference type="PANTHER" id="PTHR36566:SF1">
    <property type="entry name" value="PYRIDINIUM-3,5-BISTHIOCARBOXYLIC ACID MONONUCLEOTIDE NICKEL INSERTION PROTEIN"/>
    <property type="match status" value="1"/>
</dbReference>
<sequence>MTGDLLWLEPVGGLAGDMFLAAALDLGLPRDALEAALAGLGLPGFRLEVTRRESSGIAGTHLDVRVEGAQPSVRGLSEILALVGASGLSPRAKEAAAAVFRRLGAAEAKVHGVPVEQVHFHEVGAVDSIVDVCGAAAVLELLGWPRVIASPPELGKGMVKTAHGFLPVPPPAVLELVRGLPVRPGGPPGEAVTPTGAALLATLCEVGEPPPLVARAVGYGVGTARWPDRPNVLRMTLADAAPGAAAGAPAGEVWELACNLDDATGQLAARAVDEALARGALDAWVAPVTMKKGRPGLVLSALAPAAARDEVARALVRETTTLGVRMRPVSRLELAREWREVETMYGAVRVKLGLLDGAVVQAQPEHDDCLARARERGVPLKEVLAAALAAWRSGRA</sequence>
<evidence type="ECO:0000256" key="1">
    <source>
        <dbReference type="ARBA" id="ARBA00022596"/>
    </source>
</evidence>
<accession>A0ABN6N8X7</accession>
<dbReference type="InterPro" id="IPR002822">
    <property type="entry name" value="Ni_insertion"/>
</dbReference>
<dbReference type="NCBIfam" id="TIGR00299">
    <property type="entry name" value="nickel pincer cofactor biosynthesis protein LarC"/>
    <property type="match status" value="1"/>
</dbReference>
<reference evidence="4" key="1">
    <citation type="journal article" date="2022" name="Int. J. Syst. Evol. Microbiol.">
        <title>Anaeromyxobacter oryzae sp. nov., Anaeromyxobacter diazotrophicus sp. nov. and Anaeromyxobacter paludicola sp. nov., isolated from paddy soils.</title>
        <authorList>
            <person name="Itoh H."/>
            <person name="Xu Z."/>
            <person name="Mise K."/>
            <person name="Masuda Y."/>
            <person name="Ushijima N."/>
            <person name="Hayakawa C."/>
            <person name="Shiratori Y."/>
            <person name="Senoo K."/>
        </authorList>
    </citation>
    <scope>NUCLEOTIDE SEQUENCE [LARGE SCALE GENOMIC DNA]</scope>
    <source>
        <strain evidence="4">Red630</strain>
    </source>
</reference>
<dbReference type="RefSeq" id="WP_248341947.1">
    <property type="nucleotide sequence ID" value="NZ_AP025592.1"/>
</dbReference>
<comment type="similarity">
    <text evidence="2">Belongs to the LarC family.</text>
</comment>
<dbReference type="PANTHER" id="PTHR36566">
    <property type="entry name" value="NICKEL INSERTION PROTEIN-RELATED"/>
    <property type="match status" value="1"/>
</dbReference>
<proteinExistence type="inferred from homology"/>
<keyword evidence="2" id="KW-0456">Lyase</keyword>
<organism evidence="3 4">
    <name type="scientific">Anaeromyxobacter paludicola</name>
    <dbReference type="NCBI Taxonomy" id="2918171"/>
    <lineage>
        <taxon>Bacteria</taxon>
        <taxon>Pseudomonadati</taxon>
        <taxon>Myxococcota</taxon>
        <taxon>Myxococcia</taxon>
        <taxon>Myxococcales</taxon>
        <taxon>Cystobacterineae</taxon>
        <taxon>Anaeromyxobacteraceae</taxon>
        <taxon>Anaeromyxobacter</taxon>
    </lineage>
</organism>
<dbReference type="Gene3D" id="3.10.20.300">
    <property type="entry name" value="mk0293 like domain"/>
    <property type="match status" value="1"/>
</dbReference>
<dbReference type="HAMAP" id="MF_01074">
    <property type="entry name" value="LarC"/>
    <property type="match status" value="1"/>
</dbReference>
<evidence type="ECO:0000313" key="4">
    <source>
        <dbReference type="Proteomes" id="UP001162734"/>
    </source>
</evidence>
<keyword evidence="4" id="KW-1185">Reference proteome</keyword>
<dbReference type="Gene3D" id="3.30.70.1380">
    <property type="entry name" value="Transcriptional regulatory protein pf0864 domain like"/>
    <property type="match status" value="1"/>
</dbReference>